<organism evidence="1 2">
    <name type="scientific">Halanaerobium saccharolyticum subsp. saccharolyticum DSM 6643</name>
    <dbReference type="NCBI Taxonomy" id="1293054"/>
    <lineage>
        <taxon>Bacteria</taxon>
        <taxon>Bacillati</taxon>
        <taxon>Bacillota</taxon>
        <taxon>Clostridia</taxon>
        <taxon>Halanaerobiales</taxon>
        <taxon>Halanaerobiaceae</taxon>
        <taxon>Halanaerobium</taxon>
    </lineage>
</organism>
<evidence type="ECO:0008006" key="3">
    <source>
        <dbReference type="Google" id="ProtNLM"/>
    </source>
</evidence>
<name>M5EHF8_9FIRM</name>
<sequence>MKKYMLILFSYCGLKKINKRLKEKLNQNDKLFVRAVMLEKVPKLSEHLISEVGVLGKKVVHDLEESVVDNYQDNAKNYLEEITEIAAENGFQLDKKIIDHHNLEDLKEEIKKSELDEIIINFSQNEFASDQAEEETVKSWLHKLELSQDIFYDGKLKNK</sequence>
<dbReference type="InParanoid" id="M5EHF8"/>
<dbReference type="EMBL" id="CAUI01000023">
    <property type="protein sequence ID" value="CCU80906.1"/>
    <property type="molecule type" value="Genomic_DNA"/>
</dbReference>
<dbReference type="Proteomes" id="UP000012063">
    <property type="component" value="Unassembled WGS sequence"/>
</dbReference>
<reference evidence="2" key="1">
    <citation type="journal article" date="2013" name="Genome Announc.">
        <title>Genome Sequence of Halanaerobium saccharolyticum subsp. saccharolyticum Strain DSM 6643T, a Halophilic Hydrogen-Producing Bacterium.</title>
        <authorList>
            <person name="Kivisto A."/>
            <person name="Larjo A."/>
            <person name="Ciranna A."/>
            <person name="Santala V."/>
            <person name="Roos C."/>
            <person name="Karp M."/>
        </authorList>
    </citation>
    <scope>NUCLEOTIDE SEQUENCE [LARGE SCALE GENOMIC DNA]</scope>
    <source>
        <strain evidence="2">DSM 6643</strain>
    </source>
</reference>
<dbReference type="AlphaFoldDB" id="M5EHF8"/>
<proteinExistence type="predicted"/>
<evidence type="ECO:0000313" key="1">
    <source>
        <dbReference type="EMBL" id="CCU80906.1"/>
    </source>
</evidence>
<protein>
    <recommendedName>
        <fullName evidence="3">Bacterioferritin</fullName>
    </recommendedName>
</protein>
<comment type="caution">
    <text evidence="1">The sequence shown here is derived from an EMBL/GenBank/DDBJ whole genome shotgun (WGS) entry which is preliminary data.</text>
</comment>
<dbReference type="eggNOG" id="ENOG50336WH">
    <property type="taxonomic scope" value="Bacteria"/>
</dbReference>
<gene>
    <name evidence="1" type="ORF">HSACCH_02410</name>
</gene>
<dbReference type="OrthoDB" id="2112226at2"/>
<keyword evidence="2" id="KW-1185">Reference proteome</keyword>
<accession>M5EHF8</accession>
<evidence type="ECO:0000313" key="2">
    <source>
        <dbReference type="Proteomes" id="UP000012063"/>
    </source>
</evidence>
<dbReference type="RefSeq" id="WP_005490200.1">
    <property type="nucleotide sequence ID" value="NZ_CAUI01000023.1"/>
</dbReference>